<dbReference type="EMBL" id="CR555307">
    <property type="protein sequence ID" value="CAI10262.1"/>
    <property type="molecule type" value="Genomic_DNA"/>
</dbReference>
<accession>Q5NXF2</accession>
<dbReference type="RefSeq" id="WP_011254914.1">
    <property type="nucleotide sequence ID" value="NC_006823.1"/>
</dbReference>
<protein>
    <submittedName>
        <fullName evidence="1">Uncharacterized protein</fullName>
    </submittedName>
</protein>
<evidence type="ECO:0000313" key="1">
    <source>
        <dbReference type="EMBL" id="CAI10262.1"/>
    </source>
</evidence>
<dbReference type="AlphaFoldDB" id="Q5NXF2"/>
<dbReference type="KEGG" id="eba:p1B16"/>
<dbReference type="HOGENOM" id="CLU_1727574_0_0_4"/>
<name>Q5NXF2_AROAE</name>
<sequence length="151" mass="16768">MESTTDQPVQLHGKMEYLHRKKAVGPIAERAFSRILEDNPDFLTIEDKLLQIANENASLKSRFARILRFADVIAAAISSHAGCKHACSSCCHISVGLSGAEAQLHPRYRNATLFTRHCIPHLSRQSRRALELRNTPLPNSFLGLSHGKTGK</sequence>
<evidence type="ECO:0000313" key="2">
    <source>
        <dbReference type="Proteomes" id="UP000006552"/>
    </source>
</evidence>
<keyword evidence="1" id="KW-0614">Plasmid</keyword>
<geneLocation type="plasmid" evidence="2">
    <name>pAzo1</name>
</geneLocation>
<keyword evidence="2" id="KW-1185">Reference proteome</keyword>
<gene>
    <name evidence="1" type="ORF">p1B16</name>
</gene>
<dbReference type="OrthoDB" id="9779822at2"/>
<proteinExistence type="predicted"/>
<organism evidence="1 2">
    <name type="scientific">Aromatoleum aromaticum (strain DSM 19018 / LMG 30748 / EbN1)</name>
    <name type="common">Azoarcus sp. (strain EbN1)</name>
    <dbReference type="NCBI Taxonomy" id="76114"/>
    <lineage>
        <taxon>Bacteria</taxon>
        <taxon>Pseudomonadati</taxon>
        <taxon>Pseudomonadota</taxon>
        <taxon>Betaproteobacteria</taxon>
        <taxon>Rhodocyclales</taxon>
        <taxon>Rhodocyclaceae</taxon>
        <taxon>Aromatoleum</taxon>
    </lineage>
</organism>
<dbReference type="Proteomes" id="UP000006552">
    <property type="component" value="Plasmid 1"/>
</dbReference>
<reference evidence="1 2" key="1">
    <citation type="journal article" date="2005" name="Arch. Microbiol.">
        <title>The genome sequence of an anaerobic aromatic-degrading denitrifying bacterium, strain EbN1.</title>
        <authorList>
            <person name="Rabus R."/>
            <person name="Kube M."/>
            <person name="Heider J."/>
            <person name="Beck A."/>
            <person name="Heitmann K."/>
            <person name="Widdel F."/>
            <person name="Reinhardt R."/>
        </authorList>
    </citation>
    <scope>NUCLEOTIDE SEQUENCE [LARGE SCALE GENOMIC DNA]</scope>
    <source>
        <strain evidence="1 2">EbN1</strain>
        <plasmid evidence="2">Plasmid pAzo1</plasmid>
    </source>
</reference>